<dbReference type="GO" id="GO:0047746">
    <property type="term" value="F:chlorophyllase activity"/>
    <property type="evidence" value="ECO:0007669"/>
    <property type="project" value="TreeGrafter"/>
</dbReference>
<dbReference type="GO" id="GO:0015994">
    <property type="term" value="P:chlorophyll metabolic process"/>
    <property type="evidence" value="ECO:0007669"/>
    <property type="project" value="TreeGrafter"/>
</dbReference>
<evidence type="ECO:0000259" key="1">
    <source>
        <dbReference type="Pfam" id="PF00561"/>
    </source>
</evidence>
<dbReference type="GO" id="GO:0009507">
    <property type="term" value="C:chloroplast"/>
    <property type="evidence" value="ECO:0007669"/>
    <property type="project" value="TreeGrafter"/>
</dbReference>
<dbReference type="InterPro" id="IPR000073">
    <property type="entry name" value="AB_hydrolase_1"/>
</dbReference>
<dbReference type="PRINTS" id="PR00111">
    <property type="entry name" value="ABHYDROLASE"/>
</dbReference>
<dbReference type="Proteomes" id="UP001190700">
    <property type="component" value="Unassembled WGS sequence"/>
</dbReference>
<keyword evidence="3" id="KW-1185">Reference proteome</keyword>
<evidence type="ECO:0000313" key="3">
    <source>
        <dbReference type="Proteomes" id="UP001190700"/>
    </source>
</evidence>
<evidence type="ECO:0000313" key="2">
    <source>
        <dbReference type="EMBL" id="KAK3250321.1"/>
    </source>
</evidence>
<dbReference type="Gene3D" id="3.40.50.1820">
    <property type="entry name" value="alpha/beta hydrolase"/>
    <property type="match status" value="1"/>
</dbReference>
<sequence length="377" mass="41699">MAHVNGSPLCRYRKRKLTSLSRKKIGLSGRISGALRTVASSESKDSEWVVLGDSDSNPTRKIAGQEANAFFSYADTIWEWEQHKVNYVVAGAGPPVILIHGFGANLRHFRRNIPVLAQSHTVYAIDLLGFGKSDKPIGFDFSMERWRDLVACFIEQIVQEPVVLVGNSIGSLISLMVAAESPMQKGLPSTGVRGIVLLNCAGGMNSKFIMESPLENDDPKYKLFSPLFWLVDRILSTRFIAEPLFNNVKTEENIRQVLKNVYVNTAAVDDELVDLFIAPSLDVGAFETFTNILTGEPGPRPEVVARSVKCPMCIVWGPPDVVTDLEGPIGKFFRELSEKSGPEVELKLVDTGHCPHDDDPETVNSIIKDFLDNRLLN</sequence>
<comment type="caution">
    <text evidence="2">The sequence shown here is derived from an EMBL/GenBank/DDBJ whole genome shotgun (WGS) entry which is preliminary data.</text>
</comment>
<dbReference type="AlphaFoldDB" id="A0AAE0C8B5"/>
<feature type="domain" description="AB hydrolase-1" evidence="1">
    <location>
        <begin position="94"/>
        <end position="210"/>
    </location>
</feature>
<proteinExistence type="predicted"/>
<accession>A0AAE0C8B5</accession>
<name>A0AAE0C8B5_9CHLO</name>
<organism evidence="2 3">
    <name type="scientific">Cymbomonas tetramitiformis</name>
    <dbReference type="NCBI Taxonomy" id="36881"/>
    <lineage>
        <taxon>Eukaryota</taxon>
        <taxon>Viridiplantae</taxon>
        <taxon>Chlorophyta</taxon>
        <taxon>Pyramimonadophyceae</taxon>
        <taxon>Pyramimonadales</taxon>
        <taxon>Pyramimonadaceae</taxon>
        <taxon>Cymbomonas</taxon>
    </lineage>
</organism>
<protein>
    <recommendedName>
        <fullName evidence="1">AB hydrolase-1 domain-containing protein</fullName>
    </recommendedName>
</protein>
<dbReference type="Pfam" id="PF00561">
    <property type="entry name" value="Abhydrolase_1"/>
    <property type="match status" value="1"/>
</dbReference>
<dbReference type="SUPFAM" id="SSF53474">
    <property type="entry name" value="alpha/beta-Hydrolases"/>
    <property type="match status" value="1"/>
</dbReference>
<dbReference type="InterPro" id="IPR029058">
    <property type="entry name" value="AB_hydrolase_fold"/>
</dbReference>
<reference evidence="2 3" key="1">
    <citation type="journal article" date="2015" name="Genome Biol. Evol.">
        <title>Comparative Genomics of a Bacterivorous Green Alga Reveals Evolutionary Causalities and Consequences of Phago-Mixotrophic Mode of Nutrition.</title>
        <authorList>
            <person name="Burns J.A."/>
            <person name="Paasch A."/>
            <person name="Narechania A."/>
            <person name="Kim E."/>
        </authorList>
    </citation>
    <scope>NUCLEOTIDE SEQUENCE [LARGE SCALE GENOMIC DNA]</scope>
    <source>
        <strain evidence="2 3">PLY_AMNH</strain>
    </source>
</reference>
<dbReference type="PANTHER" id="PTHR46438">
    <property type="entry name" value="ALPHA/BETA-HYDROLASES SUPERFAMILY PROTEIN"/>
    <property type="match status" value="1"/>
</dbReference>
<gene>
    <name evidence="2" type="ORF">CYMTET_40294</name>
</gene>
<dbReference type="PANTHER" id="PTHR46438:SF7">
    <property type="entry name" value="ALPHA_BETA-HYDROLASES SUPERFAMILY PROTEIN"/>
    <property type="match status" value="1"/>
</dbReference>
<dbReference type="EMBL" id="LGRX02026779">
    <property type="protein sequence ID" value="KAK3250321.1"/>
    <property type="molecule type" value="Genomic_DNA"/>
</dbReference>